<dbReference type="AlphaFoldDB" id="A0A517NVS6"/>
<name>A0A517NVS6_9BACT</name>
<keyword evidence="2" id="KW-1133">Transmembrane helix</keyword>
<reference evidence="4 5" key="1">
    <citation type="submission" date="2019-02" db="EMBL/GenBank/DDBJ databases">
        <title>Deep-cultivation of Planctomycetes and their phenomic and genomic characterization uncovers novel biology.</title>
        <authorList>
            <person name="Wiegand S."/>
            <person name="Jogler M."/>
            <person name="Boedeker C."/>
            <person name="Pinto D."/>
            <person name="Vollmers J."/>
            <person name="Rivas-Marin E."/>
            <person name="Kohn T."/>
            <person name="Peeters S.H."/>
            <person name="Heuer A."/>
            <person name="Rast P."/>
            <person name="Oberbeckmann S."/>
            <person name="Bunk B."/>
            <person name="Jeske O."/>
            <person name="Meyerdierks A."/>
            <person name="Storesund J.E."/>
            <person name="Kallscheuer N."/>
            <person name="Luecker S."/>
            <person name="Lage O.M."/>
            <person name="Pohl T."/>
            <person name="Merkel B.J."/>
            <person name="Hornburger P."/>
            <person name="Mueller R.-W."/>
            <person name="Bruemmer F."/>
            <person name="Labrenz M."/>
            <person name="Spormann A.M."/>
            <person name="Op den Camp H."/>
            <person name="Overmann J."/>
            <person name="Amann R."/>
            <person name="Jetten M.S.M."/>
            <person name="Mascher T."/>
            <person name="Medema M.H."/>
            <person name="Devos D.P."/>
            <person name="Kaster A.-K."/>
            <person name="Ovreas L."/>
            <person name="Rohde M."/>
            <person name="Galperin M.Y."/>
            <person name="Jogler C."/>
        </authorList>
    </citation>
    <scope>NUCLEOTIDE SEQUENCE [LARGE SCALE GENOMIC DNA]</scope>
    <source>
        <strain evidence="4 5">K23_9</strain>
    </source>
</reference>
<evidence type="ECO:0000313" key="4">
    <source>
        <dbReference type="EMBL" id="QDT11221.1"/>
    </source>
</evidence>
<dbReference type="OrthoDB" id="269673at2"/>
<dbReference type="RefSeq" id="WP_145419094.1">
    <property type="nucleotide sequence ID" value="NZ_CP036526.1"/>
</dbReference>
<keyword evidence="2" id="KW-0472">Membrane</keyword>
<organism evidence="4 5">
    <name type="scientific">Stieleria marina</name>
    <dbReference type="NCBI Taxonomy" id="1930275"/>
    <lineage>
        <taxon>Bacteria</taxon>
        <taxon>Pseudomonadati</taxon>
        <taxon>Planctomycetota</taxon>
        <taxon>Planctomycetia</taxon>
        <taxon>Pirellulales</taxon>
        <taxon>Pirellulaceae</taxon>
        <taxon>Stieleria</taxon>
    </lineage>
</organism>
<keyword evidence="2" id="KW-0812">Transmembrane</keyword>
<proteinExistence type="predicted"/>
<evidence type="ECO:0000256" key="1">
    <source>
        <dbReference type="SAM" id="MobiDB-lite"/>
    </source>
</evidence>
<dbReference type="EMBL" id="CP036526">
    <property type="protein sequence ID" value="QDT11221.1"/>
    <property type="molecule type" value="Genomic_DNA"/>
</dbReference>
<dbReference type="Pfam" id="PF13240">
    <property type="entry name" value="Zn_Ribbon_1"/>
    <property type="match status" value="1"/>
</dbReference>
<feature type="transmembrane region" description="Helical" evidence="2">
    <location>
        <begin position="202"/>
        <end position="224"/>
    </location>
</feature>
<evidence type="ECO:0000259" key="3">
    <source>
        <dbReference type="Pfam" id="PF13240"/>
    </source>
</evidence>
<gene>
    <name evidence="4" type="ORF">K239x_32150</name>
</gene>
<feature type="domain" description="Zinc-ribbon" evidence="3">
    <location>
        <begin position="93"/>
        <end position="112"/>
    </location>
</feature>
<protein>
    <submittedName>
        <fullName evidence="4">Double zinc ribbon</fullName>
    </submittedName>
</protein>
<keyword evidence="5" id="KW-1185">Reference proteome</keyword>
<feature type="transmembrane region" description="Helical" evidence="2">
    <location>
        <begin position="162"/>
        <end position="182"/>
    </location>
</feature>
<dbReference type="InterPro" id="IPR026870">
    <property type="entry name" value="Zinc_ribbon_dom"/>
</dbReference>
<dbReference type="Proteomes" id="UP000319817">
    <property type="component" value="Chromosome"/>
</dbReference>
<feature type="transmembrane region" description="Helical" evidence="2">
    <location>
        <begin position="236"/>
        <end position="257"/>
    </location>
</feature>
<feature type="region of interest" description="Disordered" evidence="1">
    <location>
        <begin position="43"/>
        <end position="72"/>
    </location>
</feature>
<evidence type="ECO:0000256" key="2">
    <source>
        <dbReference type="SAM" id="Phobius"/>
    </source>
</evidence>
<sequence length="260" mass="26978">MPIQVKCQCGKALKVKDELAGKAVKCPGCGKVIKIGQKAAAPVKPSVKPSAKPASKPAAARPPAAAAAPVGGGDSLDDLFDEEGFSDHVASLCPNCRAEMSTGAVFCTKCGFNKETGDLMQAHKTAGVDIDAGTMALDKAEADMKKADRLQREMESKAGMPWWMLALVIFMMGSGTAIAVIAVNMANRTEEGSASEFSAMALFLQVCAGAVSFLSVGALLKLGILFAKKEAQKKDIIKLTIGFLLFGGIGIGLLVAASRQ</sequence>
<accession>A0A517NVS6</accession>
<feature type="compositionally biased region" description="Low complexity" evidence="1">
    <location>
        <begin position="43"/>
        <end position="69"/>
    </location>
</feature>
<evidence type="ECO:0000313" key="5">
    <source>
        <dbReference type="Proteomes" id="UP000319817"/>
    </source>
</evidence>